<protein>
    <submittedName>
        <fullName evidence="1">Uncharacterized protein</fullName>
    </submittedName>
</protein>
<sequence>MGVSCGPSINDRRISIRRSLPSQPTVPDLINSNCESGSDPFANHCVAVCVGS</sequence>
<keyword evidence="2" id="KW-1185">Reference proteome</keyword>
<evidence type="ECO:0000313" key="1">
    <source>
        <dbReference type="EMBL" id="KMZ74892.1"/>
    </source>
</evidence>
<accession>A0A0K9Q310</accession>
<name>A0A0K9Q310_ZOSMR</name>
<comment type="caution">
    <text evidence="1">The sequence shown here is derived from an EMBL/GenBank/DDBJ whole genome shotgun (WGS) entry which is preliminary data.</text>
</comment>
<reference evidence="2" key="1">
    <citation type="journal article" date="2016" name="Nature">
        <title>The genome of the seagrass Zostera marina reveals angiosperm adaptation to the sea.</title>
        <authorList>
            <person name="Olsen J.L."/>
            <person name="Rouze P."/>
            <person name="Verhelst B."/>
            <person name="Lin Y.-C."/>
            <person name="Bayer T."/>
            <person name="Collen J."/>
            <person name="Dattolo E."/>
            <person name="De Paoli E."/>
            <person name="Dittami S."/>
            <person name="Maumus F."/>
            <person name="Michel G."/>
            <person name="Kersting A."/>
            <person name="Lauritano C."/>
            <person name="Lohaus R."/>
            <person name="Toepel M."/>
            <person name="Tonon T."/>
            <person name="Vanneste K."/>
            <person name="Amirebrahimi M."/>
            <person name="Brakel J."/>
            <person name="Bostroem C."/>
            <person name="Chovatia M."/>
            <person name="Grimwood J."/>
            <person name="Jenkins J.W."/>
            <person name="Jueterbock A."/>
            <person name="Mraz A."/>
            <person name="Stam W.T."/>
            <person name="Tice H."/>
            <person name="Bornberg-Bauer E."/>
            <person name="Green P.J."/>
            <person name="Pearson G.A."/>
            <person name="Procaccini G."/>
            <person name="Duarte C.M."/>
            <person name="Schmutz J."/>
            <person name="Reusch T.B.H."/>
            <person name="Van de Peer Y."/>
        </authorList>
    </citation>
    <scope>NUCLEOTIDE SEQUENCE [LARGE SCALE GENOMIC DNA]</scope>
    <source>
        <strain evidence="2">cv. Finnish</strain>
    </source>
</reference>
<organism evidence="1 2">
    <name type="scientific">Zostera marina</name>
    <name type="common">Eelgrass</name>
    <dbReference type="NCBI Taxonomy" id="29655"/>
    <lineage>
        <taxon>Eukaryota</taxon>
        <taxon>Viridiplantae</taxon>
        <taxon>Streptophyta</taxon>
        <taxon>Embryophyta</taxon>
        <taxon>Tracheophyta</taxon>
        <taxon>Spermatophyta</taxon>
        <taxon>Magnoliopsida</taxon>
        <taxon>Liliopsida</taxon>
        <taxon>Zosteraceae</taxon>
        <taxon>Zostera</taxon>
    </lineage>
</organism>
<proteinExistence type="predicted"/>
<evidence type="ECO:0000313" key="2">
    <source>
        <dbReference type="Proteomes" id="UP000036987"/>
    </source>
</evidence>
<dbReference type="Proteomes" id="UP000036987">
    <property type="component" value="Unassembled WGS sequence"/>
</dbReference>
<gene>
    <name evidence="1" type="ORF">ZOSMA_121G00680</name>
</gene>
<dbReference type="EMBL" id="LFYR01000235">
    <property type="protein sequence ID" value="KMZ74892.1"/>
    <property type="molecule type" value="Genomic_DNA"/>
</dbReference>
<dbReference type="AlphaFoldDB" id="A0A0K9Q310"/>